<comment type="caution">
    <text evidence="2">The sequence shown here is derived from an EMBL/GenBank/DDBJ whole genome shotgun (WGS) entry which is preliminary data.</text>
</comment>
<accession>A0A9N8DZB0</accession>
<evidence type="ECO:0000313" key="2">
    <source>
        <dbReference type="EMBL" id="CAB9511567.1"/>
    </source>
</evidence>
<feature type="region of interest" description="Disordered" evidence="1">
    <location>
        <begin position="25"/>
        <end position="65"/>
    </location>
</feature>
<proteinExistence type="predicted"/>
<sequence length="136" mass="15202">MRHTSQPSIDPPSNGRLIACRVLVGSHRKRSAPPPEPPAYHKHHQQLQRAPTSTNKTPQEVGESRTRQYLLSNTFGLDLRPICSMIFDLERSAEDDKHITMPIGAGIALGDLYLPPWPVGKDCPQIVVCDVEEFLQ</sequence>
<dbReference type="AlphaFoldDB" id="A0A9N8DZB0"/>
<organism evidence="2 3">
    <name type="scientific">Seminavis robusta</name>
    <dbReference type="NCBI Taxonomy" id="568900"/>
    <lineage>
        <taxon>Eukaryota</taxon>
        <taxon>Sar</taxon>
        <taxon>Stramenopiles</taxon>
        <taxon>Ochrophyta</taxon>
        <taxon>Bacillariophyta</taxon>
        <taxon>Bacillariophyceae</taxon>
        <taxon>Bacillariophycidae</taxon>
        <taxon>Naviculales</taxon>
        <taxon>Naviculaceae</taxon>
        <taxon>Seminavis</taxon>
    </lineage>
</organism>
<evidence type="ECO:0000256" key="1">
    <source>
        <dbReference type="SAM" id="MobiDB-lite"/>
    </source>
</evidence>
<feature type="compositionally biased region" description="Polar residues" evidence="1">
    <location>
        <begin position="47"/>
        <end position="58"/>
    </location>
</feature>
<keyword evidence="3" id="KW-1185">Reference proteome</keyword>
<protein>
    <submittedName>
        <fullName evidence="2">Uncharacterized protein</fullName>
    </submittedName>
</protein>
<evidence type="ECO:0000313" key="3">
    <source>
        <dbReference type="Proteomes" id="UP001153069"/>
    </source>
</evidence>
<gene>
    <name evidence="2" type="ORF">SEMRO_491_G153651.1</name>
</gene>
<dbReference type="EMBL" id="CAICTM010000490">
    <property type="protein sequence ID" value="CAB9511567.1"/>
    <property type="molecule type" value="Genomic_DNA"/>
</dbReference>
<reference evidence="2" key="1">
    <citation type="submission" date="2020-06" db="EMBL/GenBank/DDBJ databases">
        <authorList>
            <consortium name="Plant Systems Biology data submission"/>
        </authorList>
    </citation>
    <scope>NUCLEOTIDE SEQUENCE</scope>
    <source>
        <strain evidence="2">D6</strain>
    </source>
</reference>
<dbReference type="Proteomes" id="UP001153069">
    <property type="component" value="Unassembled WGS sequence"/>
</dbReference>
<name>A0A9N8DZB0_9STRA</name>